<name>A0A7L3TS59_URIAL</name>
<dbReference type="GO" id="GO:0045087">
    <property type="term" value="P:innate immune response"/>
    <property type="evidence" value="ECO:0007669"/>
    <property type="project" value="UniProtKB-KW"/>
</dbReference>
<proteinExistence type="predicted"/>
<evidence type="ECO:0000256" key="6">
    <source>
        <dbReference type="SAM" id="MobiDB-lite"/>
    </source>
</evidence>
<dbReference type="EMBL" id="VZUE01000031">
    <property type="protein sequence ID" value="NXV42438.1"/>
    <property type="molecule type" value="Genomic_DNA"/>
</dbReference>
<feature type="compositionally biased region" description="Low complexity" evidence="6">
    <location>
        <begin position="524"/>
        <end position="535"/>
    </location>
</feature>
<feature type="non-terminal residue" evidence="9">
    <location>
        <position position="659"/>
    </location>
</feature>
<dbReference type="Pfam" id="PF16739">
    <property type="entry name" value="CARD_2"/>
    <property type="match status" value="1"/>
</dbReference>
<evidence type="ECO:0000256" key="7">
    <source>
        <dbReference type="SAM" id="Phobius"/>
    </source>
</evidence>
<keyword evidence="3" id="KW-0399">Innate immunity</keyword>
<keyword evidence="5" id="KW-0391">Immunity</keyword>
<evidence type="ECO:0000313" key="9">
    <source>
        <dbReference type="EMBL" id="NXV42438.1"/>
    </source>
</evidence>
<evidence type="ECO:0000256" key="4">
    <source>
        <dbReference type="ARBA" id="ARBA00022843"/>
    </source>
</evidence>
<feature type="compositionally biased region" description="Polar residues" evidence="6">
    <location>
        <begin position="611"/>
        <end position="622"/>
    </location>
</feature>
<feature type="transmembrane region" description="Helical" evidence="7">
    <location>
        <begin position="636"/>
        <end position="655"/>
    </location>
</feature>
<feature type="region of interest" description="Disordered" evidence="6">
    <location>
        <begin position="381"/>
        <end position="422"/>
    </location>
</feature>
<feature type="domain" description="Caspase recruitment" evidence="8">
    <location>
        <begin position="9"/>
        <end position="90"/>
    </location>
</feature>
<accession>A0A7L3TS59</accession>
<sequence length="659" mass="69385">MGFAEDKVYDYILKNLKNFRNIRVASLADSLSCLTDADRDELHTREETRGSQATVYKFYQHLRCRQGWVLDLIDALRQNNAGHLADELQHIYESWQAPLDPPGPPAPAASSLLPAANDGHPAVSSTGAKMPSPGPKPAPGAPLAEQPRQDLPAGSRPPLLPSDATTASTDMDARAPVQESLPKNLLEQESPQPPPPGSIVHDGVSDGRSGEGHLPHPTKATQVSAGTPVAASVAVPSAATPEWGQDWLSRQQHPVCVDNGCFGNANHLQRGAPRLGLGRSLLPRDTGVACSPEQPRNEPEEDVYISTVSPPRLEETARSTGQQPPNSLSKKPAVPSSEHGETPGSFVDVRSPLLIQQQFDAEQKQVRMLQEHRGDEDTWMETTTPVASPAPRDVSPSCDTSLKPPVQERNQPVGETASSTPSMLTKEKVLLASVDPLPPVVGSFEGMSGRMAPQVSSATSIWAPCSNMERDMELSKPGVLHSVTGEGPGATSRSPSGASAHGPSGPYSGASDSLTFSSDPLMISTDSSSSGETLSRVSLGCPAPAAHEDPRGEEAAGASRDSYLPLSSDSTSVGTHEVHVDHDHSIQLEAGSDLQDGAGPLGNHPVLVSNRGRSTATSSSQARVPPGDSSGLSLPYIVPAVGIAVISAAAFLMYARLQK</sequence>
<comment type="caution">
    <text evidence="9">The sequence shown here is derived from an EMBL/GenBank/DDBJ whole genome shotgun (WGS) entry which is preliminary data.</text>
</comment>
<keyword evidence="7" id="KW-1133">Transmembrane helix</keyword>
<evidence type="ECO:0000256" key="1">
    <source>
        <dbReference type="ARBA" id="ARBA00022499"/>
    </source>
</evidence>
<dbReference type="AlphaFoldDB" id="A0A7L3TS59"/>
<evidence type="ECO:0000256" key="3">
    <source>
        <dbReference type="ARBA" id="ARBA00022588"/>
    </source>
</evidence>
<evidence type="ECO:0000259" key="8">
    <source>
        <dbReference type="Pfam" id="PF16739"/>
    </source>
</evidence>
<keyword evidence="7" id="KW-0472">Membrane</keyword>
<evidence type="ECO:0000256" key="2">
    <source>
        <dbReference type="ARBA" id="ARBA00022553"/>
    </source>
</evidence>
<dbReference type="GO" id="GO:0005737">
    <property type="term" value="C:cytoplasm"/>
    <property type="evidence" value="ECO:0007669"/>
    <property type="project" value="UniProtKB-ARBA"/>
</dbReference>
<organism evidence="9 10">
    <name type="scientific">Uria aalge</name>
    <name type="common">Common mure</name>
    <name type="synonym">Colymbus aalge</name>
    <dbReference type="NCBI Taxonomy" id="13746"/>
    <lineage>
        <taxon>Eukaryota</taxon>
        <taxon>Metazoa</taxon>
        <taxon>Chordata</taxon>
        <taxon>Craniata</taxon>
        <taxon>Vertebrata</taxon>
        <taxon>Euteleostomi</taxon>
        <taxon>Archelosauria</taxon>
        <taxon>Archosauria</taxon>
        <taxon>Dinosauria</taxon>
        <taxon>Saurischia</taxon>
        <taxon>Theropoda</taxon>
        <taxon>Coelurosauria</taxon>
        <taxon>Aves</taxon>
        <taxon>Neognathae</taxon>
        <taxon>Neoaves</taxon>
        <taxon>Charadriiformes</taxon>
        <taxon>Alcidae</taxon>
        <taxon>Uria</taxon>
    </lineage>
</organism>
<dbReference type="Proteomes" id="UP000535478">
    <property type="component" value="Unassembled WGS sequence"/>
</dbReference>
<keyword evidence="7" id="KW-0812">Transmembrane</keyword>
<keyword evidence="4" id="KW-0832">Ubl conjugation</keyword>
<keyword evidence="2" id="KW-0597">Phosphoprotein</keyword>
<feature type="compositionally biased region" description="Basic and acidic residues" evidence="6">
    <location>
        <begin position="203"/>
        <end position="214"/>
    </location>
</feature>
<evidence type="ECO:0000313" key="10">
    <source>
        <dbReference type="Proteomes" id="UP000535478"/>
    </source>
</evidence>
<gene>
    <name evidence="9" type="primary">Mavs</name>
    <name evidence="9" type="ORF">URIAAL_R12316</name>
</gene>
<feature type="region of interest" description="Disordered" evidence="6">
    <location>
        <begin position="186"/>
        <end position="225"/>
    </location>
</feature>
<feature type="region of interest" description="Disordered" evidence="6">
    <location>
        <begin position="479"/>
        <end position="576"/>
    </location>
</feature>
<feature type="non-terminal residue" evidence="9">
    <location>
        <position position="1"/>
    </location>
</feature>
<feature type="compositionally biased region" description="Low complexity" evidence="6">
    <location>
        <begin position="492"/>
        <end position="511"/>
    </location>
</feature>
<feature type="compositionally biased region" description="Polar residues" evidence="6">
    <location>
        <begin position="565"/>
        <end position="574"/>
    </location>
</feature>
<protein>
    <submittedName>
        <fullName evidence="9">MAVS protein</fullName>
    </submittedName>
</protein>
<keyword evidence="10" id="KW-1185">Reference proteome</keyword>
<evidence type="ECO:0000256" key="5">
    <source>
        <dbReference type="ARBA" id="ARBA00022859"/>
    </source>
</evidence>
<dbReference type="Gene3D" id="1.10.533.10">
    <property type="entry name" value="Death Domain, Fas"/>
    <property type="match status" value="1"/>
</dbReference>
<dbReference type="InterPro" id="IPR031964">
    <property type="entry name" value="CARD_dom"/>
</dbReference>
<feature type="compositionally biased region" description="Polar residues" evidence="6">
    <location>
        <begin position="318"/>
        <end position="329"/>
    </location>
</feature>
<reference evidence="9 10" key="1">
    <citation type="submission" date="2019-09" db="EMBL/GenBank/DDBJ databases">
        <title>Bird 10,000 Genomes (B10K) Project - Family phase.</title>
        <authorList>
            <person name="Zhang G."/>
        </authorList>
    </citation>
    <scope>NUCLEOTIDE SEQUENCE [LARGE SCALE GENOMIC DNA]</scope>
    <source>
        <strain evidence="9">OUT-0019</strain>
        <tissue evidence="9">Blood</tissue>
    </source>
</reference>
<dbReference type="InterPro" id="IPR011029">
    <property type="entry name" value="DEATH-like_dom_sf"/>
</dbReference>
<keyword evidence="1" id="KW-1017">Isopeptide bond</keyword>
<feature type="region of interest" description="Disordered" evidence="6">
    <location>
        <begin position="278"/>
        <end position="346"/>
    </location>
</feature>
<feature type="region of interest" description="Disordered" evidence="6">
    <location>
        <begin position="95"/>
        <end position="167"/>
    </location>
</feature>
<feature type="region of interest" description="Disordered" evidence="6">
    <location>
        <begin position="592"/>
        <end position="629"/>
    </location>
</feature>